<dbReference type="Proteomes" id="UP000186132">
    <property type="component" value="Unassembled WGS sequence"/>
</dbReference>
<reference evidence="1 2" key="1">
    <citation type="submission" date="2016-11" db="EMBL/GenBank/DDBJ databases">
        <authorList>
            <person name="Jaros S."/>
            <person name="Januszkiewicz K."/>
            <person name="Wedrychowicz H."/>
        </authorList>
    </citation>
    <scope>NUCLEOTIDE SEQUENCE [LARGE SCALE GENOMIC DNA]</scope>
    <source>
        <strain evidence="1 2">DSM 45627</strain>
    </source>
</reference>
<gene>
    <name evidence="1" type="ORF">SAMN05443575_1417</name>
</gene>
<proteinExistence type="predicted"/>
<name>A0A1M5H7L1_9ACTN</name>
<sequence length="84" mass="8930">MSVDGTPISQADLARIEAEEELHAKQRRSAVRVIAASSLDAEDCRTLLSILGLDDATVRAAHAELQPVAAATAAPKRARKRRAA</sequence>
<accession>A0A1M5H7L1</accession>
<dbReference type="OrthoDB" id="4774477at2"/>
<evidence type="ECO:0000313" key="2">
    <source>
        <dbReference type="Proteomes" id="UP000186132"/>
    </source>
</evidence>
<dbReference type="EMBL" id="FQVU01000002">
    <property type="protein sequence ID" value="SHG11702.1"/>
    <property type="molecule type" value="Genomic_DNA"/>
</dbReference>
<dbReference type="AlphaFoldDB" id="A0A1M5H7L1"/>
<organism evidence="1 2">
    <name type="scientific">Jatrophihabitans endophyticus</name>
    <dbReference type="NCBI Taxonomy" id="1206085"/>
    <lineage>
        <taxon>Bacteria</taxon>
        <taxon>Bacillati</taxon>
        <taxon>Actinomycetota</taxon>
        <taxon>Actinomycetes</taxon>
        <taxon>Jatrophihabitantales</taxon>
        <taxon>Jatrophihabitantaceae</taxon>
        <taxon>Jatrophihabitans</taxon>
    </lineage>
</organism>
<evidence type="ECO:0000313" key="1">
    <source>
        <dbReference type="EMBL" id="SHG11702.1"/>
    </source>
</evidence>
<dbReference type="STRING" id="1206085.SAMN05443575_1417"/>
<protein>
    <submittedName>
        <fullName evidence="1">Uncharacterized protein</fullName>
    </submittedName>
</protein>
<dbReference type="RefSeq" id="WP_073388037.1">
    <property type="nucleotide sequence ID" value="NZ_FQVU01000002.1"/>
</dbReference>
<keyword evidence="2" id="KW-1185">Reference proteome</keyword>